<accession>A0A378ID01</accession>
<keyword evidence="2" id="KW-0472">Membrane</keyword>
<dbReference type="RefSeq" id="WP_058522611.1">
    <property type="nucleotide sequence ID" value="NZ_CAAAHV010000016.1"/>
</dbReference>
<sequence length="320" mass="35737">MSLLKSGFAGIGTASGVAWPFFGLIVSIFVLTTGGGFALALGAVSAVLFVLVSIPVFYWTYQHFKKKEDKLAERFIKYSQEFSDQLSQLIAHAQLAYQKQCETEPEFNQDFYSFLKRRLKEKACQPERDCTFILEFMAYLKQDKQQWLRILTLRGDEGKKALKKNLDEYLLLVFYSQQAKVLSASSKTEVAFTVFTGAFGSVAGFCSGFSGLLYSMGLFAGFGSFPVLGLGILVFAIGVAISAASLAVAVADGQERTKWLYKTLKTSGRDLQELQDEPLYSFEKSEQQQEPPHYRRLGCKAQPHRPPEEHSAGFYSPAYN</sequence>
<dbReference type="OrthoDB" id="5653342at2"/>
<evidence type="ECO:0000256" key="1">
    <source>
        <dbReference type="SAM" id="MobiDB-lite"/>
    </source>
</evidence>
<proteinExistence type="predicted"/>
<keyword evidence="2" id="KW-0812">Transmembrane</keyword>
<keyword evidence="2" id="KW-1133">Transmembrane helix</keyword>
<dbReference type="EMBL" id="UGNW01000001">
    <property type="protein sequence ID" value="STX33118.1"/>
    <property type="molecule type" value="Genomic_DNA"/>
</dbReference>
<keyword evidence="5" id="KW-1185">Reference proteome</keyword>
<feature type="transmembrane region" description="Helical" evidence="2">
    <location>
        <begin position="190"/>
        <end position="215"/>
    </location>
</feature>
<dbReference type="Proteomes" id="UP000255066">
    <property type="component" value="Unassembled WGS sequence"/>
</dbReference>
<reference evidence="3 5" key="1">
    <citation type="submission" date="2015-11" db="EMBL/GenBank/DDBJ databases">
        <title>Genomic analysis of 38 Legionella species identifies large and diverse effector repertoires.</title>
        <authorList>
            <person name="Burstein D."/>
            <person name="Amaro F."/>
            <person name="Zusman T."/>
            <person name="Lifshitz Z."/>
            <person name="Cohen O."/>
            <person name="Gilbert J.A."/>
            <person name="Pupko T."/>
            <person name="Shuman H.A."/>
            <person name="Segal G."/>
        </authorList>
    </citation>
    <scope>NUCLEOTIDE SEQUENCE [LARGE SCALE GENOMIC DNA]</scope>
    <source>
        <strain evidence="3 5">CDC#1407-AL-14</strain>
    </source>
</reference>
<dbReference type="Proteomes" id="UP000054735">
    <property type="component" value="Unassembled WGS sequence"/>
</dbReference>
<feature type="region of interest" description="Disordered" evidence="1">
    <location>
        <begin position="283"/>
        <end position="320"/>
    </location>
</feature>
<evidence type="ECO:0000313" key="6">
    <source>
        <dbReference type="Proteomes" id="UP000255066"/>
    </source>
</evidence>
<feature type="transmembrane region" description="Helical" evidence="2">
    <location>
        <begin position="7"/>
        <end position="31"/>
    </location>
</feature>
<evidence type="ECO:0000313" key="3">
    <source>
        <dbReference type="EMBL" id="KTC75350.1"/>
    </source>
</evidence>
<evidence type="ECO:0000313" key="4">
    <source>
        <dbReference type="EMBL" id="STX33118.1"/>
    </source>
</evidence>
<gene>
    <name evidence="3" type="ORF">Lbir_0495</name>
    <name evidence="4" type="ORF">NCTC12437_02937</name>
</gene>
<feature type="transmembrane region" description="Helical" evidence="2">
    <location>
        <begin position="227"/>
        <end position="251"/>
    </location>
</feature>
<feature type="transmembrane region" description="Helical" evidence="2">
    <location>
        <begin position="37"/>
        <end position="61"/>
    </location>
</feature>
<reference evidence="4 6" key="2">
    <citation type="submission" date="2018-06" db="EMBL/GenBank/DDBJ databases">
        <authorList>
            <consortium name="Pathogen Informatics"/>
            <person name="Doyle S."/>
        </authorList>
    </citation>
    <scope>NUCLEOTIDE SEQUENCE [LARGE SCALE GENOMIC DNA]</scope>
    <source>
        <strain evidence="4 6">NCTC12437</strain>
    </source>
</reference>
<dbReference type="AlphaFoldDB" id="A0A378ID01"/>
<evidence type="ECO:0000313" key="5">
    <source>
        <dbReference type="Proteomes" id="UP000054735"/>
    </source>
</evidence>
<organism evidence="4 6">
    <name type="scientific">Legionella birminghamensis</name>
    <dbReference type="NCBI Taxonomy" id="28083"/>
    <lineage>
        <taxon>Bacteria</taxon>
        <taxon>Pseudomonadati</taxon>
        <taxon>Pseudomonadota</taxon>
        <taxon>Gammaproteobacteria</taxon>
        <taxon>Legionellales</taxon>
        <taxon>Legionellaceae</taxon>
        <taxon>Legionella</taxon>
    </lineage>
</organism>
<name>A0A378ID01_9GAMM</name>
<evidence type="ECO:0000256" key="2">
    <source>
        <dbReference type="SAM" id="Phobius"/>
    </source>
</evidence>
<dbReference type="EMBL" id="LNXT01000005">
    <property type="protein sequence ID" value="KTC75350.1"/>
    <property type="molecule type" value="Genomic_DNA"/>
</dbReference>
<protein>
    <submittedName>
        <fullName evidence="4">Uncharacterized protein</fullName>
    </submittedName>
</protein>
<dbReference type="STRING" id="28083.Lbir_0495"/>